<dbReference type="STRING" id="400092.PKOR_01130"/>
<evidence type="ECO:0000256" key="1">
    <source>
        <dbReference type="SAM" id="SignalP"/>
    </source>
</evidence>
<dbReference type="AlphaFoldDB" id="A0A0E3ZD15"/>
<protein>
    <recommendedName>
        <fullName evidence="4">Outer membrane protein beta-barrel domain-containing protein</fullName>
    </recommendedName>
</protein>
<reference evidence="2 3" key="1">
    <citation type="journal article" date="2015" name="Sci. Rep.">
        <title>Unraveling adaptation of Pontibacter korlensis to radiation and infertility in desert through complete genome and comparative transcriptomic analysis.</title>
        <authorList>
            <person name="Dai J."/>
            <person name="Dai W."/>
            <person name="Qiu C."/>
            <person name="Yang Z."/>
            <person name="Zhang Y."/>
            <person name="Zhou M."/>
            <person name="Zhang L."/>
            <person name="Fang C."/>
            <person name="Gao Q."/>
            <person name="Yang Q."/>
            <person name="Li X."/>
            <person name="Wang Z."/>
            <person name="Wang Z."/>
            <person name="Jia Z."/>
            <person name="Chen X."/>
        </authorList>
    </citation>
    <scope>NUCLEOTIDE SEQUENCE [LARGE SCALE GENOMIC DNA]</scope>
    <source>
        <strain evidence="2 3">X14-1T</strain>
    </source>
</reference>
<accession>A0A0E3ZD15</accession>
<name>A0A0E3ZD15_9BACT</name>
<dbReference type="SUPFAM" id="SSF56935">
    <property type="entry name" value="Porins"/>
    <property type="match status" value="1"/>
</dbReference>
<feature type="chain" id="PRO_5002416631" description="Outer membrane protein beta-barrel domain-containing protein" evidence="1">
    <location>
        <begin position="22"/>
        <end position="217"/>
    </location>
</feature>
<dbReference type="Proteomes" id="UP000033109">
    <property type="component" value="Chromosome"/>
</dbReference>
<keyword evidence="1" id="KW-0732">Signal</keyword>
<sequence>MKNIFRTILAAGLLYAGQSVAQDVKPSIEPAPVPTETTVAPTATVLQESAVDTKPSWQGPKLSYSLNMGASFSNGFGSATYLEPSVRYQVSNRFRVNTSLAYVHTTSSNMAVTGPEGTTVLYRNRGGSHYIASVGVDYLASDRLILSGNIWRDFSNLPANDFNRSFNNLGRMGADFRATYKITENLSVTGGIRYSEGASPFASPFYSPAYGSRYGYW</sequence>
<evidence type="ECO:0000313" key="2">
    <source>
        <dbReference type="EMBL" id="AKD01999.1"/>
    </source>
</evidence>
<keyword evidence="3" id="KW-1185">Reference proteome</keyword>
<dbReference type="PATRIC" id="fig|400092.3.peg.255"/>
<feature type="signal peptide" evidence="1">
    <location>
        <begin position="1"/>
        <end position="21"/>
    </location>
</feature>
<dbReference type="EMBL" id="CP009621">
    <property type="protein sequence ID" value="AKD01999.1"/>
    <property type="molecule type" value="Genomic_DNA"/>
</dbReference>
<dbReference type="HOGENOM" id="CLU_1271326_0_0_10"/>
<dbReference type="KEGG" id="pko:PKOR_01130"/>
<evidence type="ECO:0000313" key="3">
    <source>
        <dbReference type="Proteomes" id="UP000033109"/>
    </source>
</evidence>
<evidence type="ECO:0008006" key="4">
    <source>
        <dbReference type="Google" id="ProtNLM"/>
    </source>
</evidence>
<gene>
    <name evidence="2" type="ORF">PKOR_01130</name>
</gene>
<dbReference type="Gene3D" id="2.40.160.60">
    <property type="entry name" value="Outer membrane protein transport protein (OMPP1/FadL/TodX)"/>
    <property type="match status" value="1"/>
</dbReference>
<organism evidence="2 3">
    <name type="scientific">Pontibacter korlensis</name>
    <dbReference type="NCBI Taxonomy" id="400092"/>
    <lineage>
        <taxon>Bacteria</taxon>
        <taxon>Pseudomonadati</taxon>
        <taxon>Bacteroidota</taxon>
        <taxon>Cytophagia</taxon>
        <taxon>Cytophagales</taxon>
        <taxon>Hymenobacteraceae</taxon>
        <taxon>Pontibacter</taxon>
    </lineage>
</organism>
<dbReference type="RefSeq" id="WP_046308705.1">
    <property type="nucleotide sequence ID" value="NZ_CBCSCY010000020.1"/>
</dbReference>
<proteinExistence type="predicted"/>